<name>N1R5M4_AEGTA</name>
<proteinExistence type="predicted"/>
<protein>
    <submittedName>
        <fullName evidence="6">Disease resistance RPP13-like protein 4</fullName>
    </submittedName>
</protein>
<organism evidence="6">
    <name type="scientific">Aegilops tauschii</name>
    <name type="common">Tausch's goatgrass</name>
    <name type="synonym">Aegilops squarrosa</name>
    <dbReference type="NCBI Taxonomy" id="37682"/>
    <lineage>
        <taxon>Eukaryota</taxon>
        <taxon>Viridiplantae</taxon>
        <taxon>Streptophyta</taxon>
        <taxon>Embryophyta</taxon>
        <taxon>Tracheophyta</taxon>
        <taxon>Spermatophyta</taxon>
        <taxon>Magnoliopsida</taxon>
        <taxon>Liliopsida</taxon>
        <taxon>Poales</taxon>
        <taxon>Poaceae</taxon>
        <taxon>BOP clade</taxon>
        <taxon>Pooideae</taxon>
        <taxon>Triticodae</taxon>
        <taxon>Triticeae</taxon>
        <taxon>Triticinae</taxon>
        <taxon>Aegilops</taxon>
    </lineage>
</organism>
<keyword evidence="1" id="KW-0677">Repeat</keyword>
<dbReference type="InterPro" id="IPR058922">
    <property type="entry name" value="WHD_DRP"/>
</dbReference>
<dbReference type="Pfam" id="PF00931">
    <property type="entry name" value="NB-ARC"/>
    <property type="match status" value="1"/>
</dbReference>
<dbReference type="GO" id="GO:0043531">
    <property type="term" value="F:ADP binding"/>
    <property type="evidence" value="ECO:0007669"/>
    <property type="project" value="InterPro"/>
</dbReference>
<dbReference type="Pfam" id="PF23598">
    <property type="entry name" value="LRR_14"/>
    <property type="match status" value="1"/>
</dbReference>
<dbReference type="InterPro" id="IPR055414">
    <property type="entry name" value="LRR_R13L4/SHOC2-like"/>
</dbReference>
<dbReference type="InterPro" id="IPR027417">
    <property type="entry name" value="P-loop_NTPase"/>
</dbReference>
<sequence>MQQPDEDNQKANAALRAVHGVLLFENAILAWGIDFLGQFGLRLQFSIARIHRHRHDSARPSARAPRILHSNRPHLAPIDLPGCGHARINVALKLNPINIFINPLKMHFTNSRPRLPLSSLLVTNRLRGSGGGQSGHLVSSTGPYCRHFECVAEEPFARTTSHSCQFTSNVSHKSYWPINVQASSSDADKGKKPIVDSSLVGRGSQMYELHKYSAKARMSPSKVMSVWGIAGVGKSALVGDLYNDLRNKDDTKQPEEKQYKEYRWVNVSHPFNLRDFCRSILSDSHSGKDPIEECHQLLKQNRCLIVIDDINSKKDWELIKTSLLPRSSDSVIIVITTDASIATYCANNKELVFNVKGLEAAAAFDLFKQVRKRLEPDPSSSVDWSEAVEVKELILKCGGLPKVIVAIACALAKKTVTRMDTILSLNQRFMHHLETKPDYDGLGNLFAWMHSYFRTCPDSLKPCIFYSAIFPQDQIIRRRRLVRWWIAEGYSRDCDDISAEENGEQQFSELLDLSIMQQVPQLVTTTEFSDKRMAMCKVNGFIREYIIPLRKEENLVFELVGNCALTTQRTGRHLVIMEDWDRDRIVFESIDFSRLRSLTVFGKWESFFISESMKLLRVLDLEDASEVEYDDLKKMVKWLRRLKFLSLRGRQEIYHLPSSLDHLRQLQTLDVRGTSIVTLPRSITKLQKLQYIHTGIIVPVALAPPAQSSWFCRNCCTVGVEVPRGIEELTALHTLGVVDVGASGGKAILEELEKLTQLRKLGVSGINKHNSKKFLSVIKARQGQSRVTAINKHNSCMGLVGISLPLDNLQSLKLYGLENGLPVPLPSNQFTRLRKLALDMDTLMQNDIDFLANLPELCILRLRVKQQLQGGRLHFYAEMSGEQLVTFEKVKILEIACSSSELQVTFGSKSMKNLELFKIDYSSGTSYQLAGMNNLSELKQVLLMGTNDEEFRTRFASHLANHPNGLVVKLEELPRSS</sequence>
<evidence type="ECO:0000259" key="4">
    <source>
        <dbReference type="Pfam" id="PF23559"/>
    </source>
</evidence>
<evidence type="ECO:0000259" key="5">
    <source>
        <dbReference type="Pfam" id="PF23598"/>
    </source>
</evidence>
<feature type="domain" description="Disease resistance R13L4/SHOC-2-like LRR" evidence="5">
    <location>
        <begin position="595"/>
        <end position="944"/>
    </location>
</feature>
<reference evidence="6" key="1">
    <citation type="submission" date="2015-06" db="UniProtKB">
        <authorList>
            <consortium name="EnsemblPlants"/>
        </authorList>
    </citation>
    <scope>IDENTIFICATION</scope>
</reference>
<evidence type="ECO:0000313" key="6">
    <source>
        <dbReference type="EnsemblPlants" id="EMT33450"/>
    </source>
</evidence>
<dbReference type="PANTHER" id="PTHR23155:SF1135">
    <property type="entry name" value="OS08G0246300 PROTEIN"/>
    <property type="match status" value="1"/>
</dbReference>
<dbReference type="InterPro" id="IPR002182">
    <property type="entry name" value="NB-ARC"/>
</dbReference>
<dbReference type="EnsemblPlants" id="EMT33450">
    <property type="protein sequence ID" value="EMT33450"/>
    <property type="gene ID" value="F775_10432"/>
</dbReference>
<dbReference type="SUPFAM" id="SSF52540">
    <property type="entry name" value="P-loop containing nucleoside triphosphate hydrolases"/>
    <property type="match status" value="1"/>
</dbReference>
<dbReference type="ExpressionAtlas" id="N1R5M4">
    <property type="expression patterns" value="baseline"/>
</dbReference>
<dbReference type="SUPFAM" id="SSF52058">
    <property type="entry name" value="L domain-like"/>
    <property type="match status" value="1"/>
</dbReference>
<feature type="domain" description="Disease resistance protein winged helix" evidence="4">
    <location>
        <begin position="469"/>
        <end position="538"/>
    </location>
</feature>
<dbReference type="InterPro" id="IPR044974">
    <property type="entry name" value="Disease_R_plants"/>
</dbReference>
<keyword evidence="2" id="KW-0611">Plant defense</keyword>
<evidence type="ECO:0000256" key="1">
    <source>
        <dbReference type="ARBA" id="ARBA00022737"/>
    </source>
</evidence>
<dbReference type="Gene3D" id="3.80.10.10">
    <property type="entry name" value="Ribonuclease Inhibitor"/>
    <property type="match status" value="1"/>
</dbReference>
<accession>N1R5M4</accession>
<evidence type="ECO:0000259" key="3">
    <source>
        <dbReference type="Pfam" id="PF00931"/>
    </source>
</evidence>
<dbReference type="InterPro" id="IPR032675">
    <property type="entry name" value="LRR_dom_sf"/>
</dbReference>
<dbReference type="GO" id="GO:0098542">
    <property type="term" value="P:defense response to other organism"/>
    <property type="evidence" value="ECO:0007669"/>
    <property type="project" value="TreeGrafter"/>
</dbReference>
<dbReference type="PRINTS" id="PR00364">
    <property type="entry name" value="DISEASERSIST"/>
</dbReference>
<evidence type="ECO:0000256" key="2">
    <source>
        <dbReference type="ARBA" id="ARBA00022821"/>
    </source>
</evidence>
<dbReference type="Pfam" id="PF23559">
    <property type="entry name" value="WHD_DRP"/>
    <property type="match status" value="1"/>
</dbReference>
<feature type="domain" description="NB-ARC" evidence="3">
    <location>
        <begin position="220"/>
        <end position="370"/>
    </location>
</feature>
<dbReference type="AlphaFoldDB" id="N1R5M4"/>
<dbReference type="Gene3D" id="3.40.50.300">
    <property type="entry name" value="P-loop containing nucleotide triphosphate hydrolases"/>
    <property type="match status" value="1"/>
</dbReference>
<dbReference type="PANTHER" id="PTHR23155">
    <property type="entry name" value="DISEASE RESISTANCE PROTEIN RP"/>
    <property type="match status" value="1"/>
</dbReference>